<dbReference type="GO" id="GO:0016485">
    <property type="term" value="P:protein processing"/>
    <property type="evidence" value="ECO:0007669"/>
    <property type="project" value="Ensembl"/>
</dbReference>
<dbReference type="HOGENOM" id="CLU_830402_0_0_1"/>
<evidence type="ECO:0000256" key="5">
    <source>
        <dbReference type="ARBA" id="ARBA00023136"/>
    </source>
</evidence>
<reference evidence="8" key="3">
    <citation type="submission" date="2025-09" db="UniProtKB">
        <authorList>
            <consortium name="Ensembl"/>
        </authorList>
    </citation>
    <scope>IDENTIFICATION</scope>
    <source>
        <strain evidence="8">Thorbecke</strain>
    </source>
</reference>
<accession>G1U1R2</accession>
<sequence length="340" mass="36631">SSTYRPKGFDVTVKYTQGSWTGVVGEDLVTIPKGFNASFLVNVATIFESENFFLPGIKWNGILGLAYATLAKPSSSLETFFDSLVAQAKIPDVFSMQMCGAGLPVAGSGTNGGSLVLGGIEPSLYKGDIWYTPIKEEWYYQIEILKLEVGGQSLNLDCREVSALGIGKVELKGKGGRTHSPRSCWTSPGSRCPPVVLPPQLYIQPMVGAGLNYECYRFGISPSTNALVIGATVMEGFYVVFDRARRRVGFAASSCAEIAGAPVSEISGPFSTDDLASSCVPAQSLQEPTLWIISYALMSVCGAILLTLIALLLLPLRCRHGARDPELVNDESSLVRHRWK</sequence>
<keyword evidence="4" id="KW-0378">Hydrolase</keyword>
<dbReference type="GO" id="GO:0042985">
    <property type="term" value="P:negative regulation of amyloid precursor protein biosynthetic process"/>
    <property type="evidence" value="ECO:0007669"/>
    <property type="project" value="Ensembl"/>
</dbReference>
<dbReference type="PANTHER" id="PTHR47965:SF40">
    <property type="entry name" value="BETA-SECRETASE 2"/>
    <property type="match status" value="1"/>
</dbReference>
<dbReference type="eggNOG" id="KOG1339">
    <property type="taxonomic scope" value="Eukaryota"/>
</dbReference>
<dbReference type="Gene3D" id="2.40.70.10">
    <property type="entry name" value="Acid Proteases"/>
    <property type="match status" value="3"/>
</dbReference>
<comment type="subcellular location">
    <subcellularLocation>
        <location evidence="1">Membrane</location>
    </subcellularLocation>
</comment>
<evidence type="ECO:0000256" key="3">
    <source>
        <dbReference type="ARBA" id="ARBA00022670"/>
    </source>
</evidence>
<gene>
    <name evidence="8" type="primary">BACE2</name>
</gene>
<dbReference type="FunCoup" id="G1U1R2">
    <property type="interactions" value="43"/>
</dbReference>
<dbReference type="STRING" id="9986.ENSOCUP00000023300"/>
<dbReference type="PANTHER" id="PTHR47965">
    <property type="entry name" value="ASPARTYL PROTEASE-RELATED"/>
    <property type="match status" value="1"/>
</dbReference>
<feature type="domain" description="Peptidase A1" evidence="7">
    <location>
        <begin position="1"/>
        <end position="251"/>
    </location>
</feature>
<dbReference type="GO" id="GO:0005768">
    <property type="term" value="C:endosome"/>
    <property type="evidence" value="ECO:0007669"/>
    <property type="project" value="TreeGrafter"/>
</dbReference>
<dbReference type="SMR" id="G1U1R2"/>
<dbReference type="GO" id="GO:0005886">
    <property type="term" value="C:plasma membrane"/>
    <property type="evidence" value="ECO:0007669"/>
    <property type="project" value="Ensembl"/>
</dbReference>
<evidence type="ECO:0000256" key="2">
    <source>
        <dbReference type="ARBA" id="ARBA00007447"/>
    </source>
</evidence>
<comment type="similarity">
    <text evidence="2">Belongs to the peptidase A1 family.</text>
</comment>
<evidence type="ECO:0000313" key="8">
    <source>
        <dbReference type="Ensembl" id="ENSOCUP00000023300.3"/>
    </source>
</evidence>
<organism evidence="8 9">
    <name type="scientific">Oryctolagus cuniculus</name>
    <name type="common">Rabbit</name>
    <dbReference type="NCBI Taxonomy" id="9986"/>
    <lineage>
        <taxon>Eukaryota</taxon>
        <taxon>Metazoa</taxon>
        <taxon>Chordata</taxon>
        <taxon>Craniata</taxon>
        <taxon>Vertebrata</taxon>
        <taxon>Euteleostomi</taxon>
        <taxon>Mammalia</taxon>
        <taxon>Eutheria</taxon>
        <taxon>Euarchontoglires</taxon>
        <taxon>Glires</taxon>
        <taxon>Lagomorpha</taxon>
        <taxon>Leporidae</taxon>
        <taxon>Oryctolagus</taxon>
    </lineage>
</organism>
<feature type="transmembrane region" description="Helical" evidence="6">
    <location>
        <begin position="290"/>
        <end position="314"/>
    </location>
</feature>
<keyword evidence="6" id="KW-1133">Transmembrane helix</keyword>
<dbReference type="Proteomes" id="UP000001811">
    <property type="component" value="Unplaced"/>
</dbReference>
<dbReference type="InterPro" id="IPR021109">
    <property type="entry name" value="Peptidase_aspartic_dom_sf"/>
</dbReference>
<keyword evidence="5 6" id="KW-0472">Membrane</keyword>
<dbReference type="GO" id="GO:0033162">
    <property type="term" value="C:melanosome membrane"/>
    <property type="evidence" value="ECO:0007669"/>
    <property type="project" value="Ensembl"/>
</dbReference>
<dbReference type="GO" id="GO:0050435">
    <property type="term" value="P:amyloid-beta metabolic process"/>
    <property type="evidence" value="ECO:0007669"/>
    <property type="project" value="TreeGrafter"/>
</dbReference>
<dbReference type="InterPro" id="IPR033121">
    <property type="entry name" value="PEPTIDASE_A1"/>
</dbReference>
<name>G1U1R2_RABIT</name>
<evidence type="ECO:0000313" key="9">
    <source>
        <dbReference type="Proteomes" id="UP000001811"/>
    </source>
</evidence>
<dbReference type="SUPFAM" id="SSF50630">
    <property type="entry name" value="Acid proteases"/>
    <property type="match status" value="1"/>
</dbReference>
<dbReference type="GO" id="GO:0004190">
    <property type="term" value="F:aspartic-type endopeptidase activity"/>
    <property type="evidence" value="ECO:0007669"/>
    <property type="project" value="UniProtKB-KW"/>
</dbReference>
<keyword evidence="9" id="KW-1185">Reference proteome</keyword>
<dbReference type="GeneTree" id="ENSGT00940000159548"/>
<dbReference type="AlphaFoldDB" id="G1U1R2"/>
<keyword evidence="3" id="KW-0645">Protease</keyword>
<dbReference type="PROSITE" id="PS51767">
    <property type="entry name" value="PEPTIDASE_A1"/>
    <property type="match status" value="1"/>
</dbReference>
<dbReference type="InterPro" id="IPR009119">
    <property type="entry name" value="BACE"/>
</dbReference>
<evidence type="ECO:0000256" key="1">
    <source>
        <dbReference type="ARBA" id="ARBA00004370"/>
    </source>
</evidence>
<dbReference type="Bgee" id="ENSOCUG00000028198">
    <property type="expression patterns" value="Expressed in upper lobe of left lung and 15 other cell types or tissues"/>
</dbReference>
<protein>
    <submittedName>
        <fullName evidence="8">Beta-secretase 2</fullName>
    </submittedName>
</protein>
<reference evidence="8 9" key="1">
    <citation type="journal article" date="2011" name="Nature">
        <title>A high-resolution map of human evolutionary constraint using 29 mammals.</title>
        <authorList>
            <person name="Lindblad-Toh K."/>
            <person name="Garber M."/>
            <person name="Zuk O."/>
            <person name="Lin M.F."/>
            <person name="Parker B.J."/>
            <person name="Washietl S."/>
            <person name="Kheradpour P."/>
            <person name="Ernst J."/>
            <person name="Jordan G."/>
            <person name="Mauceli E."/>
            <person name="Ward L.D."/>
            <person name="Lowe C.B."/>
            <person name="Holloway A.K."/>
            <person name="Clamp M."/>
            <person name="Gnerre S."/>
            <person name="Alfoldi J."/>
            <person name="Beal K."/>
            <person name="Chang J."/>
            <person name="Clawson H."/>
            <person name="Cuff J."/>
            <person name="Di Palma F."/>
            <person name="Fitzgerald S."/>
            <person name="Flicek P."/>
            <person name="Guttman M."/>
            <person name="Hubisz M.J."/>
            <person name="Jaffe D.B."/>
            <person name="Jungreis I."/>
            <person name="Kent W.J."/>
            <person name="Kostka D."/>
            <person name="Lara M."/>
            <person name="Martins A.L."/>
            <person name="Massingham T."/>
            <person name="Moltke I."/>
            <person name="Raney B.J."/>
            <person name="Rasmussen M.D."/>
            <person name="Robinson J."/>
            <person name="Stark A."/>
            <person name="Vilella A.J."/>
            <person name="Wen J."/>
            <person name="Xie X."/>
            <person name="Zody M.C."/>
            <person name="Baldwin J."/>
            <person name="Bloom T."/>
            <person name="Chin C.W."/>
            <person name="Heiman D."/>
            <person name="Nicol R."/>
            <person name="Nusbaum C."/>
            <person name="Young S."/>
            <person name="Wilkinson J."/>
            <person name="Worley K.C."/>
            <person name="Kovar C.L."/>
            <person name="Muzny D.M."/>
            <person name="Gibbs R.A."/>
            <person name="Cree A."/>
            <person name="Dihn H.H."/>
            <person name="Fowler G."/>
            <person name="Jhangiani S."/>
            <person name="Joshi V."/>
            <person name="Lee S."/>
            <person name="Lewis L.R."/>
            <person name="Nazareth L.V."/>
            <person name="Okwuonu G."/>
            <person name="Santibanez J."/>
            <person name="Warren W.C."/>
            <person name="Mardis E.R."/>
            <person name="Weinstock G.M."/>
            <person name="Wilson R.K."/>
            <person name="Delehaunty K."/>
            <person name="Dooling D."/>
            <person name="Fronik C."/>
            <person name="Fulton L."/>
            <person name="Fulton B."/>
            <person name="Graves T."/>
            <person name="Minx P."/>
            <person name="Sodergren E."/>
            <person name="Birney E."/>
            <person name="Margulies E.H."/>
            <person name="Herrero J."/>
            <person name="Green E.D."/>
            <person name="Haussler D."/>
            <person name="Siepel A."/>
            <person name="Goldman N."/>
            <person name="Pollard K.S."/>
            <person name="Pedersen J.S."/>
            <person name="Lander E.S."/>
            <person name="Kellis M."/>
        </authorList>
    </citation>
    <scope>NUCLEOTIDE SEQUENCE [LARGE SCALE GENOMIC DNA]</scope>
    <source>
        <strain evidence="9">Thorbecke</strain>
    </source>
</reference>
<evidence type="ECO:0000256" key="4">
    <source>
        <dbReference type="ARBA" id="ARBA00022750"/>
    </source>
</evidence>
<dbReference type="GO" id="GO:0006509">
    <property type="term" value="P:membrane protein ectodomain proteolysis"/>
    <property type="evidence" value="ECO:0007669"/>
    <property type="project" value="Ensembl"/>
</dbReference>
<dbReference type="GO" id="GO:0032438">
    <property type="term" value="P:melanosome organization"/>
    <property type="evidence" value="ECO:0007669"/>
    <property type="project" value="Ensembl"/>
</dbReference>
<dbReference type="Pfam" id="PF00026">
    <property type="entry name" value="Asp"/>
    <property type="match status" value="1"/>
</dbReference>
<dbReference type="InParanoid" id="G1U1R2"/>
<reference evidence="8" key="2">
    <citation type="submission" date="2025-08" db="UniProtKB">
        <authorList>
            <consortium name="Ensembl"/>
        </authorList>
    </citation>
    <scope>IDENTIFICATION</scope>
    <source>
        <strain evidence="8">Thorbecke</strain>
    </source>
</reference>
<dbReference type="GO" id="GO:0042593">
    <property type="term" value="P:glucose homeostasis"/>
    <property type="evidence" value="ECO:0007669"/>
    <property type="project" value="Ensembl"/>
</dbReference>
<proteinExistence type="inferred from homology"/>
<keyword evidence="4" id="KW-0064">Aspartyl protease</keyword>
<dbReference type="GO" id="GO:0005802">
    <property type="term" value="C:trans-Golgi network"/>
    <property type="evidence" value="ECO:0007669"/>
    <property type="project" value="TreeGrafter"/>
</dbReference>
<dbReference type="InterPro" id="IPR001461">
    <property type="entry name" value="Aspartic_peptidase_A1"/>
</dbReference>
<dbReference type="PRINTS" id="PR01815">
    <property type="entry name" value="BACEFAMILY"/>
</dbReference>
<evidence type="ECO:0000259" key="7">
    <source>
        <dbReference type="PROSITE" id="PS51767"/>
    </source>
</evidence>
<dbReference type="PaxDb" id="9986-ENSOCUP00000023300"/>
<dbReference type="Ensembl" id="ENSOCUT00000020935.3">
    <property type="protein sequence ID" value="ENSOCUP00000023300.3"/>
    <property type="gene ID" value="ENSOCUG00000028198.3"/>
</dbReference>
<keyword evidence="6" id="KW-0812">Transmembrane</keyword>
<evidence type="ECO:0000256" key="6">
    <source>
        <dbReference type="SAM" id="Phobius"/>
    </source>
</evidence>